<dbReference type="GO" id="GO:0008033">
    <property type="term" value="P:tRNA processing"/>
    <property type="evidence" value="ECO:0007669"/>
    <property type="project" value="UniProtKB-KW"/>
</dbReference>
<evidence type="ECO:0000256" key="3">
    <source>
        <dbReference type="ARBA" id="ARBA00022694"/>
    </source>
</evidence>
<evidence type="ECO:0000313" key="8">
    <source>
        <dbReference type="EMBL" id="CAI0628866.1"/>
    </source>
</evidence>
<dbReference type="GO" id="GO:0032267">
    <property type="term" value="F:tRNA(Ile)-lysidine synthase activity"/>
    <property type="evidence" value="ECO:0007669"/>
    <property type="project" value="UniProtKB-EC"/>
</dbReference>
<organism evidence="8 9">
    <name type="scientific">Linum tenue</name>
    <dbReference type="NCBI Taxonomy" id="586396"/>
    <lineage>
        <taxon>Eukaryota</taxon>
        <taxon>Viridiplantae</taxon>
        <taxon>Streptophyta</taxon>
        <taxon>Embryophyta</taxon>
        <taxon>Tracheophyta</taxon>
        <taxon>Spermatophyta</taxon>
        <taxon>Magnoliopsida</taxon>
        <taxon>eudicotyledons</taxon>
        <taxon>Gunneridae</taxon>
        <taxon>Pentapetalae</taxon>
        <taxon>rosids</taxon>
        <taxon>fabids</taxon>
        <taxon>Malpighiales</taxon>
        <taxon>Linaceae</taxon>
        <taxon>Linum</taxon>
    </lineage>
</organism>
<proteinExistence type="inferred from homology"/>
<evidence type="ECO:0000256" key="2">
    <source>
        <dbReference type="ARBA" id="ARBA00022598"/>
    </source>
</evidence>
<sequence length="706" mass="78284">MAGAGLGFSSSLSAQSRATAGIMVRIPVPLLKRRKLKFAGLNEVFRIRVAGCGVSSTRLYNCGSCAAEERVSVDMERYKEAFGRRMAVAGLKPHHSIAVGVSGGPDSMALCLLTAAWKTDGPYAASQSDGYVDGLLAIIVDHRLRAESKEEAHIVSRRVSKMGIRCEIAECNWSDGKPKQGHLQEAARDMRYQIFQKVCIQHQIDVLLIAHHADDQAELLILRLSRGSGVLGLAGMAFASQLFSTSTVLHNEGSNNKGLLLVRPLLHFSKEDMYKICQASNQDWVEDPTNRSPAYARNRIRMSLGNLSSYTFQSEIQELISSCRKTRAYVDHMSNELIDQAVNIMDQQGYAVIDLMVLSPSKVPDMCLSKFIALVLQANSNLSSECLSLSLKSTELLEAPLVNGYWITFALSHVRQTSFTVAGCYLCPSPGSRGTKLLVCCSVNCHLPSTIEVNNSDFDREQKQYPSMLDEIIAEGKSYVDQFVPDVVDVKFLDMTCQSVLAEAKRIGIISESTHNNITLLERNETKYFKPENKVHLEQEIIENPSTSASESELLHPGKACYFMDRFMVTWNERPLSYCSSLVIDHRTAAEVRYMAESDWLYLAKLARCKNLHDLVPQITDADSEVEQIARKRKQSLEYMQLSAIKSLQSLKSIPVAARRSLPVLVNHEGILLTIPSIGFQCCPCLIVSCAFRPRLPLGGGHSSFL</sequence>
<dbReference type="EC" id="6.3.4.19" evidence="1"/>
<gene>
    <name evidence="8" type="ORF">LITE_LOCUS51790</name>
</gene>
<feature type="domain" description="tRNA(Ile)-lysidine/2-thiocytidine synthase N-terminal" evidence="7">
    <location>
        <begin position="97"/>
        <end position="302"/>
    </location>
</feature>
<evidence type="ECO:0000256" key="6">
    <source>
        <dbReference type="ARBA" id="ARBA00048539"/>
    </source>
</evidence>
<dbReference type="HAMAP" id="MF_01161">
    <property type="entry name" value="tRNA_Ile_lys_synt"/>
    <property type="match status" value="1"/>
</dbReference>
<dbReference type="InterPro" id="IPR012795">
    <property type="entry name" value="tRNA_Ile_lys_synt_N"/>
</dbReference>
<evidence type="ECO:0000256" key="4">
    <source>
        <dbReference type="ARBA" id="ARBA00022741"/>
    </source>
</evidence>
<reference evidence="8" key="1">
    <citation type="submission" date="2022-08" db="EMBL/GenBank/DDBJ databases">
        <authorList>
            <person name="Gutierrez-Valencia J."/>
        </authorList>
    </citation>
    <scope>NUCLEOTIDE SEQUENCE</scope>
</reference>
<keyword evidence="9" id="KW-1185">Reference proteome</keyword>
<dbReference type="Pfam" id="PF01171">
    <property type="entry name" value="ATP_bind_3"/>
    <property type="match status" value="1"/>
</dbReference>
<dbReference type="SUPFAM" id="SSF52402">
    <property type="entry name" value="Adenine nucleotide alpha hydrolases-like"/>
    <property type="match status" value="1"/>
</dbReference>
<comment type="caution">
    <text evidence="8">The sequence shown here is derived from an EMBL/GenBank/DDBJ whole genome shotgun (WGS) entry which is preliminary data.</text>
</comment>
<keyword evidence="4" id="KW-0547">Nucleotide-binding</keyword>
<keyword evidence="5" id="KW-0067">ATP-binding</keyword>
<evidence type="ECO:0000313" key="9">
    <source>
        <dbReference type="Proteomes" id="UP001154282"/>
    </source>
</evidence>
<dbReference type="EMBL" id="CAMGYJ010000011">
    <property type="protein sequence ID" value="CAI0628866.1"/>
    <property type="molecule type" value="Genomic_DNA"/>
</dbReference>
<keyword evidence="2" id="KW-0436">Ligase</keyword>
<dbReference type="Gene3D" id="3.40.50.620">
    <property type="entry name" value="HUPs"/>
    <property type="match status" value="1"/>
</dbReference>
<dbReference type="InterPro" id="IPR011063">
    <property type="entry name" value="TilS/TtcA_N"/>
</dbReference>
<evidence type="ECO:0000256" key="1">
    <source>
        <dbReference type="ARBA" id="ARBA00013267"/>
    </source>
</evidence>
<dbReference type="NCBIfam" id="TIGR02432">
    <property type="entry name" value="lysidine_TilS_N"/>
    <property type="match status" value="1"/>
</dbReference>
<evidence type="ECO:0000259" key="7">
    <source>
        <dbReference type="Pfam" id="PF01171"/>
    </source>
</evidence>
<accession>A0AAV0S6Q3</accession>
<dbReference type="Proteomes" id="UP001154282">
    <property type="component" value="Unassembled WGS sequence"/>
</dbReference>
<dbReference type="CDD" id="cd01992">
    <property type="entry name" value="TilS_N"/>
    <property type="match status" value="1"/>
</dbReference>
<dbReference type="GO" id="GO:0005524">
    <property type="term" value="F:ATP binding"/>
    <property type="evidence" value="ECO:0007669"/>
    <property type="project" value="UniProtKB-KW"/>
</dbReference>
<dbReference type="PANTHER" id="PTHR43033">
    <property type="entry name" value="TRNA(ILE)-LYSIDINE SYNTHASE-RELATED"/>
    <property type="match status" value="1"/>
</dbReference>
<evidence type="ECO:0000256" key="5">
    <source>
        <dbReference type="ARBA" id="ARBA00022840"/>
    </source>
</evidence>
<dbReference type="InterPro" id="IPR012094">
    <property type="entry name" value="tRNA_Ile_lys_synt"/>
</dbReference>
<dbReference type="InterPro" id="IPR014729">
    <property type="entry name" value="Rossmann-like_a/b/a_fold"/>
</dbReference>
<dbReference type="AlphaFoldDB" id="A0AAV0S6Q3"/>
<keyword evidence="3" id="KW-0819">tRNA processing</keyword>
<comment type="catalytic activity">
    <reaction evidence="6">
        <text>cytidine(34) in tRNA(Ile2) + L-lysine + ATP = lysidine(34) in tRNA(Ile2) + AMP + diphosphate + H(+)</text>
        <dbReference type="Rhea" id="RHEA:43744"/>
        <dbReference type="Rhea" id="RHEA-COMP:10625"/>
        <dbReference type="Rhea" id="RHEA-COMP:10670"/>
        <dbReference type="ChEBI" id="CHEBI:15378"/>
        <dbReference type="ChEBI" id="CHEBI:30616"/>
        <dbReference type="ChEBI" id="CHEBI:32551"/>
        <dbReference type="ChEBI" id="CHEBI:33019"/>
        <dbReference type="ChEBI" id="CHEBI:82748"/>
        <dbReference type="ChEBI" id="CHEBI:83665"/>
        <dbReference type="ChEBI" id="CHEBI:456215"/>
        <dbReference type="EC" id="6.3.4.19"/>
    </reaction>
</comment>
<name>A0AAV0S6Q3_9ROSI</name>
<dbReference type="PANTHER" id="PTHR43033:SF5">
    <property type="entry name" value="TRNA(ILE)-LYSIDINE SYNTHETASE"/>
    <property type="match status" value="1"/>
</dbReference>
<protein>
    <recommendedName>
        <fullName evidence="1">tRNA(Ile)-lysidine synthetase</fullName>
        <ecNumber evidence="1">6.3.4.19</ecNumber>
    </recommendedName>
</protein>